<dbReference type="EMBL" id="RQGF01000012">
    <property type="protein sequence ID" value="TGL63606.1"/>
    <property type="molecule type" value="Genomic_DNA"/>
</dbReference>
<evidence type="ECO:0000313" key="3">
    <source>
        <dbReference type="Proteomes" id="UP000297762"/>
    </source>
</evidence>
<dbReference type="Proteomes" id="UP000297762">
    <property type="component" value="Unassembled WGS sequence"/>
</dbReference>
<name>A0A4R9KC01_9LEPT</name>
<dbReference type="OrthoDB" id="9979889at2"/>
<evidence type="ECO:0000256" key="1">
    <source>
        <dbReference type="SAM" id="Phobius"/>
    </source>
</evidence>
<reference evidence="2" key="1">
    <citation type="journal article" date="2019" name="PLoS Negl. Trop. Dis.">
        <title>Revisiting the worldwide diversity of Leptospira species in the environment.</title>
        <authorList>
            <person name="Vincent A.T."/>
            <person name="Schiettekatte O."/>
            <person name="Bourhy P."/>
            <person name="Veyrier F.J."/>
            <person name="Picardeau M."/>
        </authorList>
    </citation>
    <scope>NUCLEOTIDE SEQUENCE [LARGE SCALE GENOMIC DNA]</scope>
    <source>
        <strain evidence="2">201702455</strain>
    </source>
</reference>
<sequence>MMSDLQIALIAVFIVISAMLGFIFAGIFLTKYQYFEMDFRKGILLKRIKLLRIDLDWKVGKVYEFSKEFGVVKVMNEKEIFIRANLGGERDDYFKFQKNYGPLLLGRIFQSDQELWLEIRMAYPTLVMGLYISSVSSGLFFTGPGFSFIFLGLLVFCSLLGVYFCFIRGWVIRDIIRICRKFCVGLR</sequence>
<organism evidence="2 3">
    <name type="scientific">Leptospira sarikeiensis</name>
    <dbReference type="NCBI Taxonomy" id="2484943"/>
    <lineage>
        <taxon>Bacteria</taxon>
        <taxon>Pseudomonadati</taxon>
        <taxon>Spirochaetota</taxon>
        <taxon>Spirochaetia</taxon>
        <taxon>Leptospirales</taxon>
        <taxon>Leptospiraceae</taxon>
        <taxon>Leptospira</taxon>
    </lineage>
</organism>
<keyword evidence="1" id="KW-0472">Membrane</keyword>
<keyword evidence="1" id="KW-1133">Transmembrane helix</keyword>
<accession>A0A4R9KC01</accession>
<feature type="transmembrane region" description="Helical" evidence="1">
    <location>
        <begin position="148"/>
        <end position="171"/>
    </location>
</feature>
<dbReference type="RefSeq" id="WP_135648685.1">
    <property type="nucleotide sequence ID" value="NZ_RQGF01000012.1"/>
</dbReference>
<gene>
    <name evidence="2" type="ORF">EHQ64_06550</name>
</gene>
<evidence type="ECO:0000313" key="2">
    <source>
        <dbReference type="EMBL" id="TGL63606.1"/>
    </source>
</evidence>
<protein>
    <submittedName>
        <fullName evidence="2">Uncharacterized protein</fullName>
    </submittedName>
</protein>
<feature type="transmembrane region" description="Helical" evidence="1">
    <location>
        <begin position="6"/>
        <end position="30"/>
    </location>
</feature>
<dbReference type="AlphaFoldDB" id="A0A4R9KC01"/>
<proteinExistence type="predicted"/>
<comment type="caution">
    <text evidence="2">The sequence shown here is derived from an EMBL/GenBank/DDBJ whole genome shotgun (WGS) entry which is preliminary data.</text>
</comment>
<keyword evidence="3" id="KW-1185">Reference proteome</keyword>
<keyword evidence="1" id="KW-0812">Transmembrane</keyword>